<dbReference type="NCBIfam" id="NF002436">
    <property type="entry name" value="PRK01584.1"/>
    <property type="match status" value="1"/>
</dbReference>
<dbReference type="InterPro" id="IPR012947">
    <property type="entry name" value="tRNA_SAD"/>
</dbReference>
<dbReference type="GO" id="GO:0004813">
    <property type="term" value="F:alanine-tRNA ligase activity"/>
    <property type="evidence" value="ECO:0007669"/>
    <property type="project" value="UniProtKB-EC"/>
</dbReference>
<dbReference type="InterPro" id="IPR018164">
    <property type="entry name" value="Ala-tRNA-synth_IIc_N"/>
</dbReference>
<evidence type="ECO:0000259" key="10">
    <source>
        <dbReference type="PROSITE" id="PS50860"/>
    </source>
</evidence>
<dbReference type="InterPro" id="IPR045864">
    <property type="entry name" value="aa-tRNA-synth_II/BPL/LPL"/>
</dbReference>
<evidence type="ECO:0000256" key="5">
    <source>
        <dbReference type="ARBA" id="ARBA00022741"/>
    </source>
</evidence>
<proteinExistence type="inferred from homology"/>
<keyword evidence="7" id="KW-0694">RNA-binding</keyword>
<dbReference type="EC" id="6.1.1.7" evidence="2"/>
<dbReference type="GO" id="GO:0005524">
    <property type="term" value="F:ATP binding"/>
    <property type="evidence" value="ECO:0007669"/>
    <property type="project" value="UniProtKB-KW"/>
</dbReference>
<dbReference type="InterPro" id="IPR018162">
    <property type="entry name" value="Ala-tRNA-ligase_IIc_anticod-bd"/>
</dbReference>
<dbReference type="CDD" id="cd00673">
    <property type="entry name" value="AlaRS_core"/>
    <property type="match status" value="1"/>
</dbReference>
<dbReference type="Gene3D" id="3.30.54.20">
    <property type="match status" value="1"/>
</dbReference>
<keyword evidence="3" id="KW-0820">tRNA-binding</keyword>
<keyword evidence="5" id="KW-0547">Nucleotide-binding</keyword>
<dbReference type="Pfam" id="PF01411">
    <property type="entry name" value="tRNA-synt_2c"/>
    <property type="match status" value="1"/>
</dbReference>
<dbReference type="STRING" id="1798382.A3D77_03685"/>
<evidence type="ECO:0000256" key="7">
    <source>
        <dbReference type="ARBA" id="ARBA00022884"/>
    </source>
</evidence>
<keyword evidence="8" id="KW-0648">Protein biosynthesis</keyword>
<evidence type="ECO:0000256" key="4">
    <source>
        <dbReference type="ARBA" id="ARBA00022598"/>
    </source>
</evidence>
<evidence type="ECO:0000313" key="11">
    <source>
        <dbReference type="EMBL" id="OGG17001.1"/>
    </source>
</evidence>
<dbReference type="InterPro" id="IPR018163">
    <property type="entry name" value="Thr/Ala-tRNA-synth_IIc_edit"/>
</dbReference>
<sequence length="597" mass="68431">MTHQDIRKKYVDYFIRHGHKEIPSSPLVPENDPTTLFTSSGMQPLIPYLLGEPHPLGKRLVNSQKSFRSQDIEEVGDNRHTTFFEMLGNWSLGDYFKEEQLLWFYEFLTKELSLPKEKLYISVFEGNKDVPKDTESYNIWKKLGIPGNHIFFYGVKKNWWSRSGVPEAMPPGEPGGPDSEVFFEFTEVKHESQFGEKCHPNCDCGRFLEIGNSVFMQYQKQEDGTLKELPKKNVDFGGGLERLVAATENEPDIFKSSTFKKVIERIQDTTAKQYSDEKNKHSMRIIADHIRASVFLIADGVVPNNKTQGYVLRRLLRRAAVKMHDLQEKTNEADFESISEAIIETYKDVYFQEQSIKKITEIIGLEIFKFSQTLDRALKQFEKLSSSELNGLNAFNFLQSYGFPYELFVERSNQRGYPLNDTERVSFENAQEAHKKLSQTLAAKLFKGGLADQSEMTTKLHTATHLLQQALRTTLGDQVRQKGSHITAERLRFDFTHPKKLTEDEIKRIEDLVNEKIKANLSVKMQVMPLLDAIKEGALTVPQANYPEKVKVYSMGNFSKEVCGGPHVDFTRTLGSFKIVKEEGVSANTRRVYAVLN</sequence>
<dbReference type="InterPro" id="IPR050058">
    <property type="entry name" value="Ala-tRNA_ligase"/>
</dbReference>
<dbReference type="Proteomes" id="UP000176923">
    <property type="component" value="Unassembled WGS sequence"/>
</dbReference>
<organism evidence="11 12">
    <name type="scientific">Candidatus Gottesmanbacteria bacterium RIFCSPHIGHO2_02_FULL_39_11</name>
    <dbReference type="NCBI Taxonomy" id="1798382"/>
    <lineage>
        <taxon>Bacteria</taxon>
        <taxon>Candidatus Gottesmaniibacteriota</taxon>
    </lineage>
</organism>
<keyword evidence="4" id="KW-0436">Ligase</keyword>
<dbReference type="InterPro" id="IPR018165">
    <property type="entry name" value="Ala-tRNA-synth_IIc_core"/>
</dbReference>
<name>A0A1F5ZX31_9BACT</name>
<evidence type="ECO:0000313" key="12">
    <source>
        <dbReference type="Proteomes" id="UP000176923"/>
    </source>
</evidence>
<evidence type="ECO:0000256" key="8">
    <source>
        <dbReference type="ARBA" id="ARBA00022917"/>
    </source>
</evidence>
<keyword evidence="6" id="KW-0067">ATP-binding</keyword>
<dbReference type="Gene3D" id="3.30.980.10">
    <property type="entry name" value="Threonyl-trna Synthetase, Chain A, domain 2"/>
    <property type="match status" value="1"/>
</dbReference>
<dbReference type="FunFam" id="3.30.980.10:FF:000004">
    <property type="entry name" value="Alanine--tRNA ligase, cytoplasmic"/>
    <property type="match status" value="1"/>
</dbReference>
<dbReference type="GO" id="GO:0000049">
    <property type="term" value="F:tRNA binding"/>
    <property type="evidence" value="ECO:0007669"/>
    <property type="project" value="UniProtKB-KW"/>
</dbReference>
<gene>
    <name evidence="11" type="ORF">A3D77_03685</name>
</gene>
<dbReference type="SUPFAM" id="SSF55186">
    <property type="entry name" value="ThrRS/AlaRS common domain"/>
    <property type="match status" value="1"/>
</dbReference>
<dbReference type="PROSITE" id="PS50860">
    <property type="entry name" value="AA_TRNA_LIGASE_II_ALA"/>
    <property type="match status" value="1"/>
</dbReference>
<dbReference type="PANTHER" id="PTHR11777:SF9">
    <property type="entry name" value="ALANINE--TRNA LIGASE, CYTOPLASMIC"/>
    <property type="match status" value="1"/>
</dbReference>
<dbReference type="GO" id="GO:0005737">
    <property type="term" value="C:cytoplasm"/>
    <property type="evidence" value="ECO:0007669"/>
    <property type="project" value="InterPro"/>
</dbReference>
<dbReference type="GO" id="GO:0006419">
    <property type="term" value="P:alanyl-tRNA aminoacylation"/>
    <property type="evidence" value="ECO:0007669"/>
    <property type="project" value="InterPro"/>
</dbReference>
<dbReference type="EMBL" id="MFJL01000004">
    <property type="protein sequence ID" value="OGG17001.1"/>
    <property type="molecule type" value="Genomic_DNA"/>
</dbReference>
<dbReference type="PRINTS" id="PR00980">
    <property type="entry name" value="TRNASYNTHALA"/>
</dbReference>
<protein>
    <recommendedName>
        <fullName evidence="2">alanine--tRNA ligase</fullName>
        <ecNumber evidence="2">6.1.1.7</ecNumber>
    </recommendedName>
</protein>
<evidence type="ECO:0000256" key="6">
    <source>
        <dbReference type="ARBA" id="ARBA00022840"/>
    </source>
</evidence>
<dbReference type="AlphaFoldDB" id="A0A1F5ZX31"/>
<dbReference type="Gene3D" id="3.30.930.10">
    <property type="entry name" value="Bira Bifunctional Protein, Domain 2"/>
    <property type="match status" value="1"/>
</dbReference>
<comment type="caution">
    <text evidence="11">The sequence shown here is derived from an EMBL/GenBank/DDBJ whole genome shotgun (WGS) entry which is preliminary data.</text>
</comment>
<evidence type="ECO:0000256" key="9">
    <source>
        <dbReference type="ARBA" id="ARBA00023146"/>
    </source>
</evidence>
<accession>A0A1F5ZX31</accession>
<evidence type="ECO:0000256" key="3">
    <source>
        <dbReference type="ARBA" id="ARBA00022555"/>
    </source>
</evidence>
<dbReference type="SUPFAM" id="SSF55681">
    <property type="entry name" value="Class II aaRS and biotin synthetases"/>
    <property type="match status" value="1"/>
</dbReference>
<dbReference type="Pfam" id="PF07973">
    <property type="entry name" value="tRNA_SAD"/>
    <property type="match status" value="1"/>
</dbReference>
<dbReference type="SUPFAM" id="SSF101353">
    <property type="entry name" value="Putative anticodon-binding domain of alanyl-tRNA synthetase (AlaRS)"/>
    <property type="match status" value="1"/>
</dbReference>
<dbReference type="PANTHER" id="PTHR11777">
    <property type="entry name" value="ALANYL-TRNA SYNTHETASE"/>
    <property type="match status" value="1"/>
</dbReference>
<evidence type="ECO:0000256" key="1">
    <source>
        <dbReference type="ARBA" id="ARBA00008226"/>
    </source>
</evidence>
<dbReference type="InterPro" id="IPR002318">
    <property type="entry name" value="Ala-tRNA-lgiase_IIc"/>
</dbReference>
<comment type="similarity">
    <text evidence="1">Belongs to the class-II aminoacyl-tRNA synthetase family.</text>
</comment>
<dbReference type="SMART" id="SM00863">
    <property type="entry name" value="tRNA_SAD"/>
    <property type="match status" value="1"/>
</dbReference>
<keyword evidence="9" id="KW-0030">Aminoacyl-tRNA synthetase</keyword>
<evidence type="ECO:0000256" key="2">
    <source>
        <dbReference type="ARBA" id="ARBA00013168"/>
    </source>
</evidence>
<feature type="domain" description="Alanyl-transfer RNA synthetases family profile" evidence="10">
    <location>
        <begin position="1"/>
        <end position="597"/>
    </location>
</feature>
<dbReference type="GO" id="GO:0002161">
    <property type="term" value="F:aminoacyl-tRNA deacylase activity"/>
    <property type="evidence" value="ECO:0007669"/>
    <property type="project" value="TreeGrafter"/>
</dbReference>
<reference evidence="11 12" key="1">
    <citation type="journal article" date="2016" name="Nat. Commun.">
        <title>Thousands of microbial genomes shed light on interconnected biogeochemical processes in an aquifer system.</title>
        <authorList>
            <person name="Anantharaman K."/>
            <person name="Brown C.T."/>
            <person name="Hug L.A."/>
            <person name="Sharon I."/>
            <person name="Castelle C.J."/>
            <person name="Probst A.J."/>
            <person name="Thomas B.C."/>
            <person name="Singh A."/>
            <person name="Wilkins M.J."/>
            <person name="Karaoz U."/>
            <person name="Brodie E.L."/>
            <person name="Williams K.H."/>
            <person name="Hubbard S.S."/>
            <person name="Banfield J.F."/>
        </authorList>
    </citation>
    <scope>NUCLEOTIDE SEQUENCE [LARGE SCALE GENOMIC DNA]</scope>
</reference>